<keyword evidence="1" id="KW-0472">Membrane</keyword>
<organism evidence="2 3">
    <name type="scientific">Argiope bruennichi</name>
    <name type="common">Wasp spider</name>
    <name type="synonym">Aranea bruennichi</name>
    <dbReference type="NCBI Taxonomy" id="94029"/>
    <lineage>
        <taxon>Eukaryota</taxon>
        <taxon>Metazoa</taxon>
        <taxon>Ecdysozoa</taxon>
        <taxon>Arthropoda</taxon>
        <taxon>Chelicerata</taxon>
        <taxon>Arachnida</taxon>
        <taxon>Araneae</taxon>
        <taxon>Araneomorphae</taxon>
        <taxon>Entelegynae</taxon>
        <taxon>Araneoidea</taxon>
        <taxon>Araneidae</taxon>
        <taxon>Argiope</taxon>
    </lineage>
</organism>
<keyword evidence="1" id="KW-0812">Transmembrane</keyword>
<name>A0A8T0FD82_ARGBR</name>
<evidence type="ECO:0000313" key="3">
    <source>
        <dbReference type="Proteomes" id="UP000807504"/>
    </source>
</evidence>
<sequence>MGKMPSVEFRPTTVSQEFSWAIQVIDLGKNSSLRNYQVGHVVKEILFVRMPRLCLRDIMDLKTHKKWCWKSNTSDDRPESPKTEVYQVFAKEKIETSLFPVRSLADEFKFIFIFFRFVAIDVYEPTETGWIDALMLSAIMTNELANEVGSTIVELVNKFRETDDQTSKQEAELNEEDYTLSLWKIYVMDRRLVVTSIGTLLTYGILLGTLGK</sequence>
<evidence type="ECO:0000313" key="2">
    <source>
        <dbReference type="EMBL" id="KAF8788871.1"/>
    </source>
</evidence>
<comment type="caution">
    <text evidence="2">The sequence shown here is derived from an EMBL/GenBank/DDBJ whole genome shotgun (WGS) entry which is preliminary data.</text>
</comment>
<reference evidence="2" key="2">
    <citation type="submission" date="2020-06" db="EMBL/GenBank/DDBJ databases">
        <authorList>
            <person name="Sheffer M."/>
        </authorList>
    </citation>
    <scope>NUCLEOTIDE SEQUENCE</scope>
</reference>
<dbReference type="EMBL" id="JABXBU010000012">
    <property type="protein sequence ID" value="KAF8788871.1"/>
    <property type="molecule type" value="Genomic_DNA"/>
</dbReference>
<accession>A0A8T0FD82</accession>
<dbReference type="Proteomes" id="UP000807504">
    <property type="component" value="Unassembled WGS sequence"/>
</dbReference>
<reference evidence="2" key="1">
    <citation type="journal article" date="2020" name="bioRxiv">
        <title>Chromosome-level reference genome of the European wasp spider Argiope bruennichi: a resource for studies on range expansion and evolutionary adaptation.</title>
        <authorList>
            <person name="Sheffer M.M."/>
            <person name="Hoppe A."/>
            <person name="Krehenwinkel H."/>
            <person name="Uhl G."/>
            <person name="Kuss A.W."/>
            <person name="Jensen L."/>
            <person name="Jensen C."/>
            <person name="Gillespie R.G."/>
            <person name="Hoff K.J."/>
            <person name="Prost S."/>
        </authorList>
    </citation>
    <scope>NUCLEOTIDE SEQUENCE</scope>
</reference>
<protein>
    <submittedName>
        <fullName evidence="2">Uncharacterized protein</fullName>
    </submittedName>
</protein>
<evidence type="ECO:0000256" key="1">
    <source>
        <dbReference type="SAM" id="Phobius"/>
    </source>
</evidence>
<keyword evidence="1" id="KW-1133">Transmembrane helix</keyword>
<gene>
    <name evidence="2" type="ORF">HNY73_006865</name>
</gene>
<dbReference type="AlphaFoldDB" id="A0A8T0FD82"/>
<feature type="transmembrane region" description="Helical" evidence="1">
    <location>
        <begin position="192"/>
        <end position="211"/>
    </location>
</feature>
<keyword evidence="3" id="KW-1185">Reference proteome</keyword>
<proteinExistence type="predicted"/>